<organism evidence="2 3">
    <name type="scientific">Symbiodinium natans</name>
    <dbReference type="NCBI Taxonomy" id="878477"/>
    <lineage>
        <taxon>Eukaryota</taxon>
        <taxon>Sar</taxon>
        <taxon>Alveolata</taxon>
        <taxon>Dinophyceae</taxon>
        <taxon>Suessiales</taxon>
        <taxon>Symbiodiniaceae</taxon>
        <taxon>Symbiodinium</taxon>
    </lineage>
</organism>
<protein>
    <submittedName>
        <fullName evidence="2">Uncharacterized protein</fullName>
    </submittedName>
</protein>
<evidence type="ECO:0000313" key="3">
    <source>
        <dbReference type="Proteomes" id="UP000604046"/>
    </source>
</evidence>
<keyword evidence="3" id="KW-1185">Reference proteome</keyword>
<keyword evidence="1" id="KW-1133">Transmembrane helix</keyword>
<name>A0A812G4L9_9DINO</name>
<keyword evidence="1" id="KW-0472">Membrane</keyword>
<comment type="caution">
    <text evidence="2">The sequence shown here is derived from an EMBL/GenBank/DDBJ whole genome shotgun (WGS) entry which is preliminary data.</text>
</comment>
<feature type="transmembrane region" description="Helical" evidence="1">
    <location>
        <begin position="20"/>
        <end position="39"/>
    </location>
</feature>
<evidence type="ECO:0000313" key="2">
    <source>
        <dbReference type="EMBL" id="CAE6910095.1"/>
    </source>
</evidence>
<accession>A0A812G4L9</accession>
<dbReference type="Proteomes" id="UP000604046">
    <property type="component" value="Unassembled WGS sequence"/>
</dbReference>
<feature type="transmembrane region" description="Helical" evidence="1">
    <location>
        <begin position="51"/>
        <end position="80"/>
    </location>
</feature>
<dbReference type="EMBL" id="CAJNDS010000001">
    <property type="protein sequence ID" value="CAE6910095.1"/>
    <property type="molecule type" value="Genomic_DNA"/>
</dbReference>
<sequence length="156" mass="17913">MLMLRDSERLPRKWSMAKTVAIVLCYGPRGLYCFAVHRAQGVESIHARCGLAAVFALVILGHGTMNVYVCVSIMSLWYILQPPRFRTCWHVTMPRVATSAVSPQKRSLRVLRAEYFKRKGDIRDIVHTKTAILNEVRDKIRKLEGEIKEAEEELSR</sequence>
<proteinExistence type="predicted"/>
<gene>
    <name evidence="2" type="ORF">SNAT2548_LOCUS83</name>
</gene>
<dbReference type="AlphaFoldDB" id="A0A812G4L9"/>
<keyword evidence="1" id="KW-0812">Transmembrane</keyword>
<evidence type="ECO:0000256" key="1">
    <source>
        <dbReference type="SAM" id="Phobius"/>
    </source>
</evidence>
<reference evidence="2" key="1">
    <citation type="submission" date="2021-02" db="EMBL/GenBank/DDBJ databases">
        <authorList>
            <person name="Dougan E. K."/>
            <person name="Rhodes N."/>
            <person name="Thang M."/>
            <person name="Chan C."/>
        </authorList>
    </citation>
    <scope>NUCLEOTIDE SEQUENCE</scope>
</reference>